<sequence>MTASANCIAAPYRRVNVGISRAAAAISQSASAPNLVVQTCNSIT</sequence>
<name>A0NYG5_ROSAI</name>
<gene>
    <name evidence="1" type="ORF">SIAM614_20770</name>
</gene>
<evidence type="ECO:0000313" key="1">
    <source>
        <dbReference type="EMBL" id="EAV42161.1"/>
    </source>
</evidence>
<dbReference type="EMBL" id="AAUW01000016">
    <property type="protein sequence ID" value="EAV42161.1"/>
    <property type="molecule type" value="Genomic_DNA"/>
</dbReference>
<reference evidence="1 2" key="1">
    <citation type="submission" date="2006-05" db="EMBL/GenBank/DDBJ databases">
        <authorList>
            <person name="King G."/>
            <person name="Ferriera S."/>
            <person name="Johnson J."/>
            <person name="Kravitz S."/>
            <person name="Beeson K."/>
            <person name="Sutton G."/>
            <person name="Rogers Y.-H."/>
            <person name="Friedman R."/>
            <person name="Frazier M."/>
            <person name="Venter J.C."/>
        </authorList>
    </citation>
    <scope>NUCLEOTIDE SEQUENCE [LARGE SCALE GENOMIC DNA]</scope>
    <source>
        <strain evidence="2">ATCC 25650 / DSM 13394 / JCM 20685 / NBRC 16684 / NCIMB 2208 / IAM 12614 / B1</strain>
    </source>
</reference>
<evidence type="ECO:0000313" key="2">
    <source>
        <dbReference type="Proteomes" id="UP000004848"/>
    </source>
</evidence>
<dbReference type="Proteomes" id="UP000004848">
    <property type="component" value="Unassembled WGS sequence"/>
</dbReference>
<comment type="caution">
    <text evidence="1">The sequence shown here is derived from an EMBL/GenBank/DDBJ whole genome shotgun (WGS) entry which is preliminary data.</text>
</comment>
<accession>A0NYG5</accession>
<organism evidence="1 2">
    <name type="scientific">Roseibium aggregatum (strain ATCC 25650 / DSM 13394 / JCM 20685 / NBRC 16684 / NCIMB 2208 / IAM 12614 / B1)</name>
    <name type="common">Stappia aggregata</name>
    <dbReference type="NCBI Taxonomy" id="384765"/>
    <lineage>
        <taxon>Bacteria</taxon>
        <taxon>Pseudomonadati</taxon>
        <taxon>Pseudomonadota</taxon>
        <taxon>Alphaproteobacteria</taxon>
        <taxon>Hyphomicrobiales</taxon>
        <taxon>Stappiaceae</taxon>
        <taxon>Roseibium</taxon>
    </lineage>
</organism>
<protein>
    <submittedName>
        <fullName evidence="1">Uncharacterized protein</fullName>
    </submittedName>
</protein>
<proteinExistence type="predicted"/>
<dbReference type="AlphaFoldDB" id="A0NYG5"/>